<accession>A0A164YYI3</accession>
<gene>
    <name evidence="8" type="ORF">SISNIDRAFT_437352</name>
</gene>
<evidence type="ECO:0000256" key="4">
    <source>
        <dbReference type="ARBA" id="ARBA00022753"/>
    </source>
</evidence>
<keyword evidence="9" id="KW-1185">Reference proteome</keyword>
<keyword evidence="3 6" id="KW-0813">Transport</keyword>
<evidence type="ECO:0000256" key="3">
    <source>
        <dbReference type="ARBA" id="ARBA00022448"/>
    </source>
</evidence>
<proteinExistence type="inferred from homology"/>
<evidence type="ECO:0000256" key="6">
    <source>
        <dbReference type="PROSITE-ProRule" id="PRU00646"/>
    </source>
</evidence>
<keyword evidence="4" id="KW-0967">Endosome</keyword>
<reference evidence="8 9" key="1">
    <citation type="journal article" date="2016" name="Mol. Biol. Evol.">
        <title>Comparative Genomics of Early-Diverging Mushroom-Forming Fungi Provides Insights into the Origins of Lignocellulose Decay Capabilities.</title>
        <authorList>
            <person name="Nagy L.G."/>
            <person name="Riley R."/>
            <person name="Tritt A."/>
            <person name="Adam C."/>
            <person name="Daum C."/>
            <person name="Floudas D."/>
            <person name="Sun H."/>
            <person name="Yadav J.S."/>
            <person name="Pangilinan J."/>
            <person name="Larsson K.H."/>
            <person name="Matsuura K."/>
            <person name="Barry K."/>
            <person name="Labutti K."/>
            <person name="Kuo R."/>
            <person name="Ohm R.A."/>
            <person name="Bhattacharya S.S."/>
            <person name="Shirouzu T."/>
            <person name="Yoshinaga Y."/>
            <person name="Martin F.M."/>
            <person name="Grigoriev I.V."/>
            <person name="Hibbett D.S."/>
        </authorList>
    </citation>
    <scope>NUCLEOTIDE SEQUENCE [LARGE SCALE GENOMIC DNA]</scope>
    <source>
        <strain evidence="8 9">HHB9708</strain>
    </source>
</reference>
<dbReference type="EMBL" id="KV419397">
    <property type="protein sequence ID" value="KZS97361.1"/>
    <property type="molecule type" value="Genomic_DNA"/>
</dbReference>
<evidence type="ECO:0000256" key="2">
    <source>
        <dbReference type="ARBA" id="ARBA00007617"/>
    </source>
</evidence>
<dbReference type="PANTHER" id="PTHR13678">
    <property type="entry name" value="VACUOLAR PROTEIN SORTING-ASSOCIATED PROTEIN 37"/>
    <property type="match status" value="1"/>
</dbReference>
<protein>
    <recommendedName>
        <fullName evidence="7">VPS37 C-terminal domain-containing protein</fullName>
    </recommendedName>
</protein>
<dbReference type="PROSITE" id="PS51314">
    <property type="entry name" value="VPS37_C"/>
    <property type="match status" value="1"/>
</dbReference>
<evidence type="ECO:0000256" key="5">
    <source>
        <dbReference type="ARBA" id="ARBA00022927"/>
    </source>
</evidence>
<dbReference type="GO" id="GO:0000813">
    <property type="term" value="C:ESCRT I complex"/>
    <property type="evidence" value="ECO:0007669"/>
    <property type="project" value="UniProtKB-ARBA"/>
</dbReference>
<evidence type="ECO:0000313" key="8">
    <source>
        <dbReference type="EMBL" id="KZS97361.1"/>
    </source>
</evidence>
<dbReference type="STRING" id="1314777.A0A164YYI3"/>
<dbReference type="OrthoDB" id="10260857at2759"/>
<dbReference type="AlphaFoldDB" id="A0A164YYI3"/>
<dbReference type="PANTHER" id="PTHR13678:SF2">
    <property type="entry name" value="VACUOLAR PROTEIN SORTING-ASSOCIATED PROTEIN 37A"/>
    <property type="match status" value="1"/>
</dbReference>
<evidence type="ECO:0000313" key="9">
    <source>
        <dbReference type="Proteomes" id="UP000076722"/>
    </source>
</evidence>
<dbReference type="GO" id="GO:0043162">
    <property type="term" value="P:ubiquitin-dependent protein catabolic process via the multivesicular body sorting pathway"/>
    <property type="evidence" value="ECO:0007669"/>
    <property type="project" value="UniProtKB-ARBA"/>
</dbReference>
<dbReference type="Gene3D" id="1.10.287.660">
    <property type="entry name" value="Helix hairpin bin"/>
    <property type="match status" value="1"/>
</dbReference>
<dbReference type="Proteomes" id="UP000076722">
    <property type="component" value="Unassembled WGS sequence"/>
</dbReference>
<dbReference type="InterPro" id="IPR029012">
    <property type="entry name" value="Helix_hairpin_bin_sf"/>
</dbReference>
<evidence type="ECO:0000259" key="7">
    <source>
        <dbReference type="PROSITE" id="PS51314"/>
    </source>
</evidence>
<dbReference type="InterPro" id="IPR009851">
    <property type="entry name" value="Mod_r"/>
</dbReference>
<dbReference type="GO" id="GO:0006612">
    <property type="term" value="P:protein targeting to membrane"/>
    <property type="evidence" value="ECO:0007669"/>
    <property type="project" value="TreeGrafter"/>
</dbReference>
<sequence length="174" mass="20142">MTTPFQANFPELAHLTREDLEDLLADPAYFQSILHTLPRVQAMLQALAELGSANMAIAKNNLALQDELYQLRSETKAAYDEARYLESHFKELSKEQKEVYQRYDPSFLHTRLRHATTAQDDKSEALAALFIKSPPEANDIDAFIKEFKETRKVYHKRVIWGEKWAAGKVTWRDN</sequence>
<dbReference type="GO" id="GO:0006623">
    <property type="term" value="P:protein targeting to vacuole"/>
    <property type="evidence" value="ECO:0007669"/>
    <property type="project" value="TreeGrafter"/>
</dbReference>
<evidence type="ECO:0000256" key="1">
    <source>
        <dbReference type="ARBA" id="ARBA00004177"/>
    </source>
</evidence>
<dbReference type="Pfam" id="PF07200">
    <property type="entry name" value="Mod_r"/>
    <property type="match status" value="1"/>
</dbReference>
<dbReference type="SUPFAM" id="SSF140111">
    <property type="entry name" value="Endosomal sorting complex assembly domain"/>
    <property type="match status" value="1"/>
</dbReference>
<organism evidence="8 9">
    <name type="scientific">Sistotremastrum niveocremeum HHB9708</name>
    <dbReference type="NCBI Taxonomy" id="1314777"/>
    <lineage>
        <taxon>Eukaryota</taxon>
        <taxon>Fungi</taxon>
        <taxon>Dikarya</taxon>
        <taxon>Basidiomycota</taxon>
        <taxon>Agaricomycotina</taxon>
        <taxon>Agaricomycetes</taxon>
        <taxon>Sistotremastrales</taxon>
        <taxon>Sistotremastraceae</taxon>
        <taxon>Sertulicium</taxon>
        <taxon>Sertulicium niveocremeum</taxon>
    </lineage>
</organism>
<name>A0A164YYI3_9AGAM</name>
<keyword evidence="5 6" id="KW-0653">Protein transport</keyword>
<comment type="similarity">
    <text evidence="2">Belongs to the VPS37 family.</text>
</comment>
<feature type="domain" description="VPS37 C-terminal" evidence="7">
    <location>
        <begin position="86"/>
        <end position="174"/>
    </location>
</feature>
<comment type="subcellular location">
    <subcellularLocation>
        <location evidence="1">Endosome</location>
    </subcellularLocation>
</comment>
<dbReference type="InterPro" id="IPR037202">
    <property type="entry name" value="ESCRT_assembly_dom"/>
</dbReference>